<protein>
    <submittedName>
        <fullName evidence="1">Uncharacterized protein</fullName>
    </submittedName>
</protein>
<proteinExistence type="predicted"/>
<sequence>MESVDGEDSDQDYGAMFFNKSLEAILLNREGEEKTGGHLWNIYEPPMGFCDMQYAALVQVLTRIPRRNLHKIHGLALHLRNTYSIVQHADPTGVLRQITEACRV</sequence>
<comment type="caution">
    <text evidence="1">The sequence shown here is derived from an EMBL/GenBank/DDBJ whole genome shotgun (WGS) entry which is preliminary data.</text>
</comment>
<dbReference type="Proteomes" id="UP000823775">
    <property type="component" value="Unassembled WGS sequence"/>
</dbReference>
<organism evidence="1 2">
    <name type="scientific">Datura stramonium</name>
    <name type="common">Jimsonweed</name>
    <name type="synonym">Common thornapple</name>
    <dbReference type="NCBI Taxonomy" id="4076"/>
    <lineage>
        <taxon>Eukaryota</taxon>
        <taxon>Viridiplantae</taxon>
        <taxon>Streptophyta</taxon>
        <taxon>Embryophyta</taxon>
        <taxon>Tracheophyta</taxon>
        <taxon>Spermatophyta</taxon>
        <taxon>Magnoliopsida</taxon>
        <taxon>eudicotyledons</taxon>
        <taxon>Gunneridae</taxon>
        <taxon>Pentapetalae</taxon>
        <taxon>asterids</taxon>
        <taxon>lamiids</taxon>
        <taxon>Solanales</taxon>
        <taxon>Solanaceae</taxon>
        <taxon>Solanoideae</taxon>
        <taxon>Datureae</taxon>
        <taxon>Datura</taxon>
    </lineage>
</organism>
<accession>A0ABS8T438</accession>
<keyword evidence="2" id="KW-1185">Reference proteome</keyword>
<evidence type="ECO:0000313" key="2">
    <source>
        <dbReference type="Proteomes" id="UP000823775"/>
    </source>
</evidence>
<reference evidence="1 2" key="1">
    <citation type="journal article" date="2021" name="BMC Genomics">
        <title>Datura genome reveals duplications of psychoactive alkaloid biosynthetic genes and high mutation rate following tissue culture.</title>
        <authorList>
            <person name="Rajewski A."/>
            <person name="Carter-House D."/>
            <person name="Stajich J."/>
            <person name="Litt A."/>
        </authorList>
    </citation>
    <scope>NUCLEOTIDE SEQUENCE [LARGE SCALE GENOMIC DNA]</scope>
    <source>
        <strain evidence="1">AR-01</strain>
    </source>
</reference>
<name>A0ABS8T438_DATST</name>
<evidence type="ECO:0000313" key="1">
    <source>
        <dbReference type="EMBL" id="MCD7465883.1"/>
    </source>
</evidence>
<dbReference type="EMBL" id="JACEIK010001092">
    <property type="protein sequence ID" value="MCD7465883.1"/>
    <property type="molecule type" value="Genomic_DNA"/>
</dbReference>
<gene>
    <name evidence="1" type="ORF">HAX54_002079</name>
</gene>